<feature type="non-terminal residue" evidence="1">
    <location>
        <position position="51"/>
    </location>
</feature>
<proteinExistence type="predicted"/>
<name>A0ACA9PJZ9_9GLOM</name>
<keyword evidence="2" id="KW-1185">Reference proteome</keyword>
<organism evidence="1 2">
    <name type="scientific">Dentiscutata heterogama</name>
    <dbReference type="NCBI Taxonomy" id="1316150"/>
    <lineage>
        <taxon>Eukaryota</taxon>
        <taxon>Fungi</taxon>
        <taxon>Fungi incertae sedis</taxon>
        <taxon>Mucoromycota</taxon>
        <taxon>Glomeromycotina</taxon>
        <taxon>Glomeromycetes</taxon>
        <taxon>Diversisporales</taxon>
        <taxon>Gigasporaceae</taxon>
        <taxon>Dentiscutata</taxon>
    </lineage>
</organism>
<reference evidence="1" key="1">
    <citation type="submission" date="2021-06" db="EMBL/GenBank/DDBJ databases">
        <authorList>
            <person name="Kallberg Y."/>
            <person name="Tangrot J."/>
            <person name="Rosling A."/>
        </authorList>
    </citation>
    <scope>NUCLEOTIDE SEQUENCE</scope>
    <source>
        <strain evidence="1">IL203A</strain>
    </source>
</reference>
<gene>
    <name evidence="1" type="ORF">DHETER_LOCUS12345</name>
</gene>
<dbReference type="EMBL" id="CAJVPU010029997">
    <property type="protein sequence ID" value="CAG8712530.1"/>
    <property type="molecule type" value="Genomic_DNA"/>
</dbReference>
<evidence type="ECO:0000313" key="1">
    <source>
        <dbReference type="EMBL" id="CAG8712530.1"/>
    </source>
</evidence>
<dbReference type="Proteomes" id="UP000789702">
    <property type="component" value="Unassembled WGS sequence"/>
</dbReference>
<protein>
    <submittedName>
        <fullName evidence="1">2007_t:CDS:1</fullName>
    </submittedName>
</protein>
<accession>A0ACA9PJZ9</accession>
<comment type="caution">
    <text evidence="1">The sequence shown here is derived from an EMBL/GenBank/DDBJ whole genome shotgun (WGS) entry which is preliminary data.</text>
</comment>
<feature type="non-terminal residue" evidence="1">
    <location>
        <position position="1"/>
    </location>
</feature>
<evidence type="ECO:0000313" key="2">
    <source>
        <dbReference type="Proteomes" id="UP000789702"/>
    </source>
</evidence>
<sequence length="51" mass="5872">KMSKFKDRRILQPVNNSHMRAFTNKAILKLEQCLFSTHIPYIKTLSGGHAT</sequence>